<organism evidence="1 2">
    <name type="scientific">Deinococcus humi</name>
    <dbReference type="NCBI Taxonomy" id="662880"/>
    <lineage>
        <taxon>Bacteria</taxon>
        <taxon>Thermotogati</taxon>
        <taxon>Deinococcota</taxon>
        <taxon>Deinococci</taxon>
        <taxon>Deinococcales</taxon>
        <taxon>Deinococcaceae</taxon>
        <taxon>Deinococcus</taxon>
    </lineage>
</organism>
<reference evidence="1 2" key="1">
    <citation type="submission" date="2020-08" db="EMBL/GenBank/DDBJ databases">
        <title>Genomic Encyclopedia of Type Strains, Phase IV (KMG-IV): sequencing the most valuable type-strain genomes for metagenomic binning, comparative biology and taxonomic classification.</title>
        <authorList>
            <person name="Goeker M."/>
        </authorList>
    </citation>
    <scope>NUCLEOTIDE SEQUENCE [LARGE SCALE GENOMIC DNA]</scope>
    <source>
        <strain evidence="1 2">DSM 27939</strain>
    </source>
</reference>
<keyword evidence="1" id="KW-0808">Transferase</keyword>
<dbReference type="Proteomes" id="UP000552709">
    <property type="component" value="Unassembled WGS sequence"/>
</dbReference>
<accession>A0A7W8NFT1</accession>
<evidence type="ECO:0000313" key="2">
    <source>
        <dbReference type="Proteomes" id="UP000552709"/>
    </source>
</evidence>
<name>A0A7W8NFT1_9DEIO</name>
<proteinExistence type="predicted"/>
<comment type="caution">
    <text evidence="1">The sequence shown here is derived from an EMBL/GenBank/DDBJ whole genome shotgun (WGS) entry which is preliminary data.</text>
</comment>
<dbReference type="RefSeq" id="WP_184137553.1">
    <property type="nucleotide sequence ID" value="NZ_JACHFL010000022.1"/>
</dbReference>
<keyword evidence="2" id="KW-1185">Reference proteome</keyword>
<dbReference type="Gene3D" id="3.40.50.150">
    <property type="entry name" value="Vaccinia Virus protein VP39"/>
    <property type="match status" value="1"/>
</dbReference>
<dbReference type="InterPro" id="IPR029063">
    <property type="entry name" value="SAM-dependent_MTases_sf"/>
</dbReference>
<dbReference type="GO" id="GO:0008168">
    <property type="term" value="F:methyltransferase activity"/>
    <property type="evidence" value="ECO:0007669"/>
    <property type="project" value="UniProtKB-KW"/>
</dbReference>
<evidence type="ECO:0000313" key="1">
    <source>
        <dbReference type="EMBL" id="MBB5365774.1"/>
    </source>
</evidence>
<gene>
    <name evidence="1" type="ORF">HNQ08_004900</name>
</gene>
<dbReference type="SUPFAM" id="SSF53335">
    <property type="entry name" value="S-adenosyl-L-methionine-dependent methyltransferases"/>
    <property type="match status" value="1"/>
</dbReference>
<keyword evidence="1" id="KW-0489">Methyltransferase</keyword>
<dbReference type="EMBL" id="JACHFL010000022">
    <property type="protein sequence ID" value="MBB5365774.1"/>
    <property type="molecule type" value="Genomic_DNA"/>
</dbReference>
<protein>
    <submittedName>
        <fullName evidence="1">SAM-dependent methyltransferase</fullName>
    </submittedName>
</protein>
<sequence length="228" mass="25789">MPPLPHSKAWYAHLATELGGYHHPWRRVLDGPDPEQTFDLLLEQVLRPDARVLEAGCGHGPDAVRFGQTVQQWIAYDQVPELLEMARRNAPHAVFEEWNGKDALPAALQDPFDVIVSRRGPTSIILRLPELAAPDAQFVYVGPRLTVPQVAERLTAVQWRIVAEWRISVQAYAPTWEDWRVRGAWMDEPVSRADWEAGVTPQGMPYREERYVVLARATSSATTLPELS</sequence>
<dbReference type="Pfam" id="PF13489">
    <property type="entry name" value="Methyltransf_23"/>
    <property type="match status" value="1"/>
</dbReference>
<dbReference type="GO" id="GO:0032259">
    <property type="term" value="P:methylation"/>
    <property type="evidence" value="ECO:0007669"/>
    <property type="project" value="UniProtKB-KW"/>
</dbReference>
<dbReference type="AlphaFoldDB" id="A0A7W8NFT1"/>